<keyword evidence="4" id="KW-0520">NAD</keyword>
<dbReference type="FunFam" id="3.40.50.10140:FF:000007">
    <property type="entry name" value="Disease resistance protein (TIR-NBS-LRR class)"/>
    <property type="match status" value="1"/>
</dbReference>
<comment type="similarity">
    <text evidence="6">Belongs to the disease resistance TIR-NB-LRR family.</text>
</comment>
<dbReference type="GO" id="GO:0007165">
    <property type="term" value="P:signal transduction"/>
    <property type="evidence" value="ECO:0007669"/>
    <property type="project" value="InterPro"/>
</dbReference>
<dbReference type="PANTHER" id="PTHR32009:SF139">
    <property type="entry name" value="TOLL-INTERLEUKIN-RESISTANCE (TIR) DOMAIN FAMILY PROTEIN"/>
    <property type="match status" value="1"/>
</dbReference>
<evidence type="ECO:0000256" key="5">
    <source>
        <dbReference type="ARBA" id="ARBA00023242"/>
    </source>
</evidence>
<comment type="subcellular location">
    <subcellularLocation>
        <location evidence="2">Cytoplasm</location>
    </subcellularLocation>
    <subcellularLocation>
        <location evidence="1">Nucleus</location>
    </subcellularLocation>
</comment>
<evidence type="ECO:0000256" key="4">
    <source>
        <dbReference type="ARBA" id="ARBA00023027"/>
    </source>
</evidence>
<dbReference type="GO" id="GO:0005634">
    <property type="term" value="C:nucleus"/>
    <property type="evidence" value="ECO:0007669"/>
    <property type="project" value="UniProtKB-SubCell"/>
</dbReference>
<dbReference type="Proteomes" id="UP001168098">
    <property type="component" value="Unassembled WGS sequence"/>
</dbReference>
<organism evidence="8 9">
    <name type="scientific">Vitis rotundifolia</name>
    <name type="common">Muscadine grape</name>
    <dbReference type="NCBI Taxonomy" id="103349"/>
    <lineage>
        <taxon>Eukaryota</taxon>
        <taxon>Viridiplantae</taxon>
        <taxon>Streptophyta</taxon>
        <taxon>Embryophyta</taxon>
        <taxon>Tracheophyta</taxon>
        <taxon>Spermatophyta</taxon>
        <taxon>Magnoliopsida</taxon>
        <taxon>eudicotyledons</taxon>
        <taxon>Gunneridae</taxon>
        <taxon>Pentapetalae</taxon>
        <taxon>rosids</taxon>
        <taxon>Vitales</taxon>
        <taxon>Vitaceae</taxon>
        <taxon>Viteae</taxon>
        <taxon>Vitis</taxon>
    </lineage>
</organism>
<keyword evidence="5" id="KW-0539">Nucleus</keyword>
<evidence type="ECO:0000313" key="9">
    <source>
        <dbReference type="Proteomes" id="UP001168098"/>
    </source>
</evidence>
<evidence type="ECO:0000256" key="1">
    <source>
        <dbReference type="ARBA" id="ARBA00004123"/>
    </source>
</evidence>
<dbReference type="AlphaFoldDB" id="A0AA38YTE3"/>
<evidence type="ECO:0000256" key="6">
    <source>
        <dbReference type="ARBA" id="ARBA00061488"/>
    </source>
</evidence>
<gene>
    <name evidence="8" type="ORF">PVL29_024899</name>
</gene>
<dbReference type="Pfam" id="PF01582">
    <property type="entry name" value="TIR"/>
    <property type="match status" value="1"/>
</dbReference>
<dbReference type="GO" id="GO:0043068">
    <property type="term" value="P:positive regulation of programmed cell death"/>
    <property type="evidence" value="ECO:0007669"/>
    <property type="project" value="UniProtKB-ARBA"/>
</dbReference>
<accession>A0AA38YTE3</accession>
<name>A0AA38YTE3_VITRO</name>
<keyword evidence="3" id="KW-0963">Cytoplasm</keyword>
<feature type="domain" description="TIR" evidence="7">
    <location>
        <begin position="10"/>
        <end position="176"/>
    </location>
</feature>
<dbReference type="InterPro" id="IPR035897">
    <property type="entry name" value="Toll_tir_struct_dom_sf"/>
</dbReference>
<dbReference type="GO" id="GO:0050832">
    <property type="term" value="P:defense response to fungus"/>
    <property type="evidence" value="ECO:0007669"/>
    <property type="project" value="UniProtKB-ARBA"/>
</dbReference>
<dbReference type="Gene3D" id="3.40.50.10140">
    <property type="entry name" value="Toll/interleukin-1 receptor homology (TIR) domain"/>
    <property type="match status" value="1"/>
</dbReference>
<evidence type="ECO:0000313" key="8">
    <source>
        <dbReference type="EMBL" id="KAJ9676124.1"/>
    </source>
</evidence>
<comment type="caution">
    <text evidence="8">The sequence shown here is derived from an EMBL/GenBank/DDBJ whole genome shotgun (WGS) entry which is preliminary data.</text>
</comment>
<proteinExistence type="inferred from homology"/>
<dbReference type="SUPFAM" id="SSF52200">
    <property type="entry name" value="Toll/Interleukin receptor TIR domain"/>
    <property type="match status" value="1"/>
</dbReference>
<protein>
    <recommendedName>
        <fullName evidence="7">TIR domain-containing protein</fullName>
    </recommendedName>
</protein>
<dbReference type="PROSITE" id="PS50104">
    <property type="entry name" value="TIR"/>
    <property type="match status" value="1"/>
</dbReference>
<dbReference type="EMBL" id="JARBHA010000018">
    <property type="protein sequence ID" value="KAJ9676124.1"/>
    <property type="molecule type" value="Genomic_DNA"/>
</dbReference>
<dbReference type="SMART" id="SM00255">
    <property type="entry name" value="TIR"/>
    <property type="match status" value="1"/>
</dbReference>
<dbReference type="PANTHER" id="PTHR32009">
    <property type="entry name" value="TMV RESISTANCE PROTEIN N-LIKE"/>
    <property type="match status" value="1"/>
</dbReference>
<keyword evidence="9" id="KW-1185">Reference proteome</keyword>
<dbReference type="GO" id="GO:0005737">
    <property type="term" value="C:cytoplasm"/>
    <property type="evidence" value="ECO:0007669"/>
    <property type="project" value="UniProtKB-SubCell"/>
</dbReference>
<evidence type="ECO:0000259" key="7">
    <source>
        <dbReference type="PROSITE" id="PS50104"/>
    </source>
</evidence>
<sequence length="315" mass="35756">MVAASLSCQGSYDVFLNFRGKDTRNGFTAHLYEALCNKEIRTFMDADKIVKGEEISASLVTAMDKSMFCIVVLSKNYASSTWCLDELVQILKCKKAKKQTVLPIFYNVNPSDVREQKGRFAKAFAKLEKKFKKEIERLHIWKQALTEVANISGWDAKKRHEPTLIRDIIQFVSNELINRSSKDVEAIVRVDSHLQVKERIPVPNIPTLPSIGERSGSPLTNKRKINQVKETDIRGSRGAKEEYPFLEKMDSKISTSLTIGQRSELPLTSKRKIEGMEETKVTHTSSLPYSSPPFISPPTFVCLDDFDCLAFNRRT</sequence>
<reference evidence="8 9" key="1">
    <citation type="journal article" date="2023" name="BMC Biotechnol.">
        <title>Vitis rotundifolia cv Carlos genome sequencing.</title>
        <authorList>
            <person name="Huff M."/>
            <person name="Hulse-Kemp A."/>
            <person name="Scheffler B."/>
            <person name="Youngblood R."/>
            <person name="Simpson S."/>
            <person name="Babiker E."/>
            <person name="Staton M."/>
        </authorList>
    </citation>
    <scope>NUCLEOTIDE SEQUENCE [LARGE SCALE GENOMIC DNA]</scope>
    <source>
        <tissue evidence="8">Leaf</tissue>
    </source>
</reference>
<dbReference type="InterPro" id="IPR000157">
    <property type="entry name" value="TIR_dom"/>
</dbReference>
<evidence type="ECO:0000256" key="2">
    <source>
        <dbReference type="ARBA" id="ARBA00004496"/>
    </source>
</evidence>
<evidence type="ECO:0000256" key="3">
    <source>
        <dbReference type="ARBA" id="ARBA00022490"/>
    </source>
</evidence>